<name>A0A5E4G0S9_PRUDU</name>
<dbReference type="PANTHER" id="PTHR31672:SF13">
    <property type="entry name" value="F-BOX PROTEIN CPR30-LIKE"/>
    <property type="match status" value="1"/>
</dbReference>
<evidence type="ECO:0000313" key="2">
    <source>
        <dbReference type="EMBL" id="VVA33431.1"/>
    </source>
</evidence>
<dbReference type="Gramene" id="VVA33431">
    <property type="protein sequence ID" value="VVA33431"/>
    <property type="gene ID" value="Prudul26B026563"/>
</dbReference>
<dbReference type="InParanoid" id="A0A5E4G0S9"/>
<dbReference type="Pfam" id="PF07734">
    <property type="entry name" value="FBA_1"/>
    <property type="match status" value="1"/>
</dbReference>
<dbReference type="PANTHER" id="PTHR31672">
    <property type="entry name" value="BNACNNG10540D PROTEIN"/>
    <property type="match status" value="1"/>
</dbReference>
<sequence length="554" mass="63150">MSNIPPELIFDILLQLQLKDLIRYTCVSKAWHAFIHNQDFIKAHLKRSIKTNSTRTILLEAPPSYLFSLPFDNDETLGTATIIGCLIQSKGPVKYTTGIVGYANGLLKKIPLITHEPHAQPSPKYGFGYDSTNDDYKLVGIIRKPANEYGYVTVSYEILTLDLASEKYREFSIPVDRIDNIERSGPDLDVLGDHMCIRVNRFMCRSEAWIMKEYGGTESWSLLYSIDMGPVSKPRKYQSFKPLVFSKNGEVFLLKKDCKGCSLVWKVSASMTMWATPMAWFSSPTISMGFLCGTRQKSKKIPYTAFEPPCDDLDESPVTILTLDLASQKYRDFPSQRIGLTFTIFCRSWKSRSDAWIMKEYEGDRIFGAFFILLPCWDLGILLSLGCPTSANLWGLNDDYKLVGIRKLDHGGEDVTVSYEVSVHCLKANSWKRIQNVPYCGSSLYLNDNVVLNGALSWLMSKQLDNEYQNKILIIDPASEKYHEFPIPVDLDFMEGHLCISVYNFIKSRREAWVMKEYGVTEFWSLLYSIDELGLGAYRSKPWAGSFEGGLRRF</sequence>
<dbReference type="SUPFAM" id="SSF81383">
    <property type="entry name" value="F-box domain"/>
    <property type="match status" value="1"/>
</dbReference>
<accession>A0A5E4G0S9</accession>
<dbReference type="InterPro" id="IPR001810">
    <property type="entry name" value="F-box_dom"/>
</dbReference>
<feature type="domain" description="F-box" evidence="1">
    <location>
        <begin position="1"/>
        <end position="44"/>
    </location>
</feature>
<dbReference type="Pfam" id="PF00646">
    <property type="entry name" value="F-box"/>
    <property type="match status" value="1"/>
</dbReference>
<dbReference type="Proteomes" id="UP000327085">
    <property type="component" value="Chromosome 1"/>
</dbReference>
<evidence type="ECO:0000313" key="3">
    <source>
        <dbReference type="Proteomes" id="UP000327085"/>
    </source>
</evidence>
<dbReference type="EMBL" id="CABIKO010000287">
    <property type="protein sequence ID" value="VVA33431.1"/>
    <property type="molecule type" value="Genomic_DNA"/>
</dbReference>
<reference evidence="3" key="1">
    <citation type="journal article" date="2020" name="Plant J.">
        <title>Transposons played a major role in the diversification between the closely related almond and peach genomes: results from the almond genome sequence.</title>
        <authorList>
            <person name="Alioto T."/>
            <person name="Alexiou K.G."/>
            <person name="Bardil A."/>
            <person name="Barteri F."/>
            <person name="Castanera R."/>
            <person name="Cruz F."/>
            <person name="Dhingra A."/>
            <person name="Duval H."/>
            <person name="Fernandez I Marti A."/>
            <person name="Frias L."/>
            <person name="Galan B."/>
            <person name="Garcia J.L."/>
            <person name="Howad W."/>
            <person name="Gomez-Garrido J."/>
            <person name="Gut M."/>
            <person name="Julca I."/>
            <person name="Morata J."/>
            <person name="Puigdomenech P."/>
            <person name="Ribeca P."/>
            <person name="Rubio Cabetas M.J."/>
            <person name="Vlasova A."/>
            <person name="Wirthensohn M."/>
            <person name="Garcia-Mas J."/>
            <person name="Gabaldon T."/>
            <person name="Casacuberta J.M."/>
            <person name="Arus P."/>
        </authorList>
    </citation>
    <scope>NUCLEOTIDE SEQUENCE [LARGE SCALE GENOMIC DNA]</scope>
    <source>
        <strain evidence="3">cv. Texas</strain>
    </source>
</reference>
<dbReference type="InterPro" id="IPR036047">
    <property type="entry name" value="F-box-like_dom_sf"/>
</dbReference>
<protein>
    <submittedName>
        <fullName evidence="2">PREDICTED: F-box</fullName>
    </submittedName>
</protein>
<dbReference type="SMART" id="SM00256">
    <property type="entry name" value="FBOX"/>
    <property type="match status" value="1"/>
</dbReference>
<evidence type="ECO:0000259" key="1">
    <source>
        <dbReference type="PROSITE" id="PS50181"/>
    </source>
</evidence>
<organism evidence="2 3">
    <name type="scientific">Prunus dulcis</name>
    <name type="common">Almond</name>
    <name type="synonym">Amygdalus dulcis</name>
    <dbReference type="NCBI Taxonomy" id="3755"/>
    <lineage>
        <taxon>Eukaryota</taxon>
        <taxon>Viridiplantae</taxon>
        <taxon>Streptophyta</taxon>
        <taxon>Embryophyta</taxon>
        <taxon>Tracheophyta</taxon>
        <taxon>Spermatophyta</taxon>
        <taxon>Magnoliopsida</taxon>
        <taxon>eudicotyledons</taxon>
        <taxon>Gunneridae</taxon>
        <taxon>Pentapetalae</taxon>
        <taxon>rosids</taxon>
        <taxon>fabids</taxon>
        <taxon>Rosales</taxon>
        <taxon>Rosaceae</taxon>
        <taxon>Amygdaloideae</taxon>
        <taxon>Amygdaleae</taxon>
        <taxon>Prunus</taxon>
    </lineage>
</organism>
<gene>
    <name evidence="2" type="ORF">ALMOND_2B026563</name>
</gene>
<dbReference type="InterPro" id="IPR006527">
    <property type="entry name" value="F-box-assoc_dom_typ1"/>
</dbReference>
<proteinExistence type="predicted"/>
<dbReference type="InterPro" id="IPR050796">
    <property type="entry name" value="SCF_F-box_component"/>
</dbReference>
<dbReference type="Gene3D" id="1.20.1280.50">
    <property type="match status" value="1"/>
</dbReference>
<dbReference type="AlphaFoldDB" id="A0A5E4G0S9"/>
<dbReference type="PROSITE" id="PS50181">
    <property type="entry name" value="FBOX"/>
    <property type="match status" value="1"/>
</dbReference>